<evidence type="ECO:0000313" key="3">
    <source>
        <dbReference type="EMBL" id="GFP92791.1"/>
    </source>
</evidence>
<protein>
    <submittedName>
        <fullName evidence="3">ATP synthase subunit a chloroplastic</fullName>
    </submittedName>
</protein>
<feature type="transmembrane region" description="Helical" evidence="1">
    <location>
        <begin position="76"/>
        <end position="96"/>
    </location>
</feature>
<dbReference type="AlphaFoldDB" id="A0A830CER6"/>
<evidence type="ECO:0000256" key="1">
    <source>
        <dbReference type="SAM" id="Phobius"/>
    </source>
</evidence>
<name>A0A830CER6_9LAMI</name>
<keyword evidence="2" id="KW-0732">Signal</keyword>
<dbReference type="GO" id="GO:0045259">
    <property type="term" value="C:proton-transporting ATP synthase complex"/>
    <property type="evidence" value="ECO:0007669"/>
    <property type="project" value="InterPro"/>
</dbReference>
<evidence type="ECO:0000256" key="2">
    <source>
        <dbReference type="SAM" id="SignalP"/>
    </source>
</evidence>
<dbReference type="GO" id="GO:0015078">
    <property type="term" value="F:proton transmembrane transporter activity"/>
    <property type="evidence" value="ECO:0007669"/>
    <property type="project" value="InterPro"/>
</dbReference>
<dbReference type="Pfam" id="PF00119">
    <property type="entry name" value="ATP-synt_A"/>
    <property type="match status" value="1"/>
</dbReference>
<dbReference type="InterPro" id="IPR045082">
    <property type="entry name" value="ATP_syn_F0_a_bact/chloroplast"/>
</dbReference>
<gene>
    <name evidence="3" type="ORF">PHJA_001423400</name>
</gene>
<organism evidence="3 4">
    <name type="scientific">Phtheirospermum japonicum</name>
    <dbReference type="NCBI Taxonomy" id="374723"/>
    <lineage>
        <taxon>Eukaryota</taxon>
        <taxon>Viridiplantae</taxon>
        <taxon>Streptophyta</taxon>
        <taxon>Embryophyta</taxon>
        <taxon>Tracheophyta</taxon>
        <taxon>Spermatophyta</taxon>
        <taxon>Magnoliopsida</taxon>
        <taxon>eudicotyledons</taxon>
        <taxon>Gunneridae</taxon>
        <taxon>Pentapetalae</taxon>
        <taxon>asterids</taxon>
        <taxon>lamiids</taxon>
        <taxon>Lamiales</taxon>
        <taxon>Orobanchaceae</taxon>
        <taxon>Orobanchaceae incertae sedis</taxon>
        <taxon>Phtheirospermum</taxon>
    </lineage>
</organism>
<dbReference type="InterPro" id="IPR000568">
    <property type="entry name" value="ATP_synth_F0_asu"/>
</dbReference>
<dbReference type="EMBL" id="BMAC01000290">
    <property type="protein sequence ID" value="GFP92791.1"/>
    <property type="molecule type" value="Genomic_DNA"/>
</dbReference>
<keyword evidence="4" id="KW-1185">Reference proteome</keyword>
<keyword evidence="1" id="KW-1133">Transmembrane helix</keyword>
<dbReference type="Proteomes" id="UP000653305">
    <property type="component" value="Unassembled WGS sequence"/>
</dbReference>
<dbReference type="GO" id="GO:0015986">
    <property type="term" value="P:proton motive force-driven ATP synthesis"/>
    <property type="evidence" value="ECO:0007669"/>
    <property type="project" value="InterPro"/>
</dbReference>
<dbReference type="PANTHER" id="PTHR42823:SF3">
    <property type="entry name" value="ATP SYNTHASE SUBUNIT A, CHLOROPLASTIC"/>
    <property type="match status" value="1"/>
</dbReference>
<dbReference type="PANTHER" id="PTHR42823">
    <property type="entry name" value="ATP SYNTHASE SUBUNIT A, CHLOROPLASTIC"/>
    <property type="match status" value="1"/>
</dbReference>
<keyword evidence="1" id="KW-0812">Transmembrane</keyword>
<sequence length="105" mass="12458">FFHYSIIFFLLYDISSVEVGQHFYWQIGGFQVHGSATITVRNPQTIPTGGQNFFEYVLEFIRDVSKMQIGEEYGPWVPFIGTMFLFIFVSNWFYTYSNQYCNFLK</sequence>
<proteinExistence type="predicted"/>
<dbReference type="OrthoDB" id="2303at2759"/>
<reference evidence="3" key="1">
    <citation type="submission" date="2020-07" db="EMBL/GenBank/DDBJ databases">
        <title>Ethylene signaling mediates host invasion by parasitic plants.</title>
        <authorList>
            <person name="Yoshida S."/>
        </authorList>
    </citation>
    <scope>NUCLEOTIDE SEQUENCE</scope>
    <source>
        <strain evidence="3">Okayama</strain>
    </source>
</reference>
<evidence type="ECO:0000313" key="4">
    <source>
        <dbReference type="Proteomes" id="UP000653305"/>
    </source>
</evidence>
<feature type="non-terminal residue" evidence="3">
    <location>
        <position position="105"/>
    </location>
</feature>
<keyword evidence="1" id="KW-0472">Membrane</keyword>
<accession>A0A830CER6</accession>
<feature type="signal peptide" evidence="2">
    <location>
        <begin position="1"/>
        <end position="16"/>
    </location>
</feature>
<comment type="caution">
    <text evidence="3">The sequence shown here is derived from an EMBL/GenBank/DDBJ whole genome shotgun (WGS) entry which is preliminary data.</text>
</comment>
<feature type="chain" id="PRO_5032744524" evidence="2">
    <location>
        <begin position="17"/>
        <end position="105"/>
    </location>
</feature>